<dbReference type="Proteomes" id="UP000095286">
    <property type="component" value="Unplaced"/>
</dbReference>
<proteinExistence type="predicted"/>
<name>A0AC35UE23_9BILA</name>
<evidence type="ECO:0000313" key="1">
    <source>
        <dbReference type="Proteomes" id="UP000095286"/>
    </source>
</evidence>
<reference evidence="2" key="1">
    <citation type="submission" date="2016-11" db="UniProtKB">
        <authorList>
            <consortium name="WormBaseParasite"/>
        </authorList>
    </citation>
    <scope>IDENTIFICATION</scope>
    <source>
        <strain evidence="2">KR3021</strain>
    </source>
</reference>
<accession>A0AC35UE23</accession>
<sequence>MSINSSSWSNIHRQYDNIAPQFNEPTTKSGPPQSIISTEPPPQQSHKQGLAGESESIYSMGSVRYGLQEQMFSIGPNTQIPPAYCTVGGREPLETVQERPRSALLGETKKQGGRAGEDRNIMAITSSGWGVCTKVGESVDHHSERVRPMSNFNQAGLHDTSVPSRFNGGKAEQACSVSEDSNVHSMKPWENDRRRYDSMEKMSMVETTEYFQSKKTSRRPFIPQRVDKKEETGIKGTQMKENLDTTAIQSQKVEAHTGIDFKVMHEWSDSGFCSTLLETIKTVNYEHPREIQRYAIPLIQLDQNICVMAQTGCGKTAAFLLPLIHHLIAIKSKEDGGGSKAKNAPHAIILCHSREMVTQIYGWAVAFTKGLAISCARSYGEYFIPVNKGEIMEGCDLLVATTGRLVSFIQDNFISCINLKYFFIDEADTFLRTRVEDSNFLEVIATLETHYNLRKPTDRVTCFFSSIVSKQLEKLACELTGKNYILVTDECYISGELTPRFNGEVSHKFTKVDSPDKINALVNFIAKIVLKEHNVSIEDFSTNYLKYRSKILIFVNSTDDCSIIARHLTLMKLRAGCIHSHLLQENREKALNDFRDGHTQILVATDLICRGIDIFGLKYVINYDFPVFFENFVNRVGRVGRISKGCTLTFYNLTDRSELTYVYAIWKAMTKCGITGTGLDDDIPTIKQILNISK</sequence>
<protein>
    <submittedName>
        <fullName evidence="2">RNA helicase</fullName>
    </submittedName>
</protein>
<organism evidence="1 2">
    <name type="scientific">Rhabditophanes sp. KR3021</name>
    <dbReference type="NCBI Taxonomy" id="114890"/>
    <lineage>
        <taxon>Eukaryota</taxon>
        <taxon>Metazoa</taxon>
        <taxon>Ecdysozoa</taxon>
        <taxon>Nematoda</taxon>
        <taxon>Chromadorea</taxon>
        <taxon>Rhabditida</taxon>
        <taxon>Tylenchina</taxon>
        <taxon>Panagrolaimomorpha</taxon>
        <taxon>Strongyloidoidea</taxon>
        <taxon>Alloionematidae</taxon>
        <taxon>Rhabditophanes</taxon>
    </lineage>
</organism>
<dbReference type="WBParaSite" id="RSKR_0001080300.1">
    <property type="protein sequence ID" value="RSKR_0001080300.1"/>
    <property type="gene ID" value="RSKR_0001080300"/>
</dbReference>
<evidence type="ECO:0000313" key="2">
    <source>
        <dbReference type="WBParaSite" id="RSKR_0001080300.1"/>
    </source>
</evidence>